<evidence type="ECO:0000313" key="2">
    <source>
        <dbReference type="Proteomes" id="UP001064489"/>
    </source>
</evidence>
<reference evidence="1" key="2">
    <citation type="submission" date="2023-02" db="EMBL/GenBank/DDBJ databases">
        <authorList>
            <person name="Swenson N.G."/>
            <person name="Wegrzyn J.L."/>
            <person name="Mcevoy S.L."/>
        </authorList>
    </citation>
    <scope>NUCLEOTIDE SEQUENCE</scope>
    <source>
        <strain evidence="1">91603</strain>
        <tissue evidence="1">Leaf</tissue>
    </source>
</reference>
<protein>
    <submittedName>
        <fullName evidence="1">Uncharacterized protein</fullName>
    </submittedName>
</protein>
<proteinExistence type="predicted"/>
<name>A0AAD5IK60_ACENE</name>
<dbReference type="EMBL" id="JAJSOW010000105">
    <property type="protein sequence ID" value="KAI9165834.1"/>
    <property type="molecule type" value="Genomic_DNA"/>
</dbReference>
<organism evidence="1 2">
    <name type="scientific">Acer negundo</name>
    <name type="common">Box elder</name>
    <dbReference type="NCBI Taxonomy" id="4023"/>
    <lineage>
        <taxon>Eukaryota</taxon>
        <taxon>Viridiplantae</taxon>
        <taxon>Streptophyta</taxon>
        <taxon>Embryophyta</taxon>
        <taxon>Tracheophyta</taxon>
        <taxon>Spermatophyta</taxon>
        <taxon>Magnoliopsida</taxon>
        <taxon>eudicotyledons</taxon>
        <taxon>Gunneridae</taxon>
        <taxon>Pentapetalae</taxon>
        <taxon>rosids</taxon>
        <taxon>malvids</taxon>
        <taxon>Sapindales</taxon>
        <taxon>Sapindaceae</taxon>
        <taxon>Hippocastanoideae</taxon>
        <taxon>Acereae</taxon>
        <taxon>Acer</taxon>
    </lineage>
</organism>
<comment type="caution">
    <text evidence="1">The sequence shown here is derived from an EMBL/GenBank/DDBJ whole genome shotgun (WGS) entry which is preliminary data.</text>
</comment>
<sequence>MKSPSHVMSMLPSLPSHLLDVARDPGVQSQDLPHQADRILAAASTYFSRHPPATATFPSGDRLGSSSSPILQNQPVTFSDPVEQLGSSSVNNLSSKNMVAPTSQSNETSSYAYNIDPNPNDDFEPVFPSQVNNNNTAAATAISADGTVTTDNIDICRNNNSSNSDLGPNNLYKI</sequence>
<dbReference type="AlphaFoldDB" id="A0AAD5IK60"/>
<gene>
    <name evidence="1" type="ORF">LWI28_021354</name>
</gene>
<evidence type="ECO:0000313" key="1">
    <source>
        <dbReference type="EMBL" id="KAI9165834.1"/>
    </source>
</evidence>
<reference evidence="1" key="1">
    <citation type="journal article" date="2022" name="Plant J.">
        <title>Strategies of tolerance reflected in two North American maple genomes.</title>
        <authorList>
            <person name="McEvoy S.L."/>
            <person name="Sezen U.U."/>
            <person name="Trouern-Trend A."/>
            <person name="McMahon S.M."/>
            <person name="Schaberg P.G."/>
            <person name="Yang J."/>
            <person name="Wegrzyn J.L."/>
            <person name="Swenson N.G."/>
        </authorList>
    </citation>
    <scope>NUCLEOTIDE SEQUENCE</scope>
    <source>
        <strain evidence="1">91603</strain>
    </source>
</reference>
<keyword evidence="2" id="KW-1185">Reference proteome</keyword>
<dbReference type="Proteomes" id="UP001064489">
    <property type="component" value="Chromosome 10"/>
</dbReference>
<accession>A0AAD5IK60</accession>